<feature type="compositionally biased region" description="Basic and acidic residues" evidence="1">
    <location>
        <begin position="14"/>
        <end position="44"/>
    </location>
</feature>
<proteinExistence type="predicted"/>
<feature type="region of interest" description="Disordered" evidence="1">
    <location>
        <begin position="1"/>
        <end position="46"/>
    </location>
</feature>
<name>A0A7I8VDP5_9ANNE</name>
<evidence type="ECO:0000256" key="1">
    <source>
        <dbReference type="SAM" id="MobiDB-lite"/>
    </source>
</evidence>
<keyword evidence="3" id="KW-1185">Reference proteome</keyword>
<dbReference type="EMBL" id="CAJFCJ010000004">
    <property type="protein sequence ID" value="CAD5113801.1"/>
    <property type="molecule type" value="Genomic_DNA"/>
</dbReference>
<reference evidence="2 3" key="1">
    <citation type="submission" date="2020-08" db="EMBL/GenBank/DDBJ databases">
        <authorList>
            <person name="Hejnol A."/>
        </authorList>
    </citation>
    <scope>NUCLEOTIDE SEQUENCE [LARGE SCALE GENOMIC DNA]</scope>
</reference>
<comment type="caution">
    <text evidence="2">The sequence shown here is derived from an EMBL/GenBank/DDBJ whole genome shotgun (WGS) entry which is preliminary data.</text>
</comment>
<protein>
    <submittedName>
        <fullName evidence="2">Uncharacterized protein</fullName>
    </submittedName>
</protein>
<organism evidence="2 3">
    <name type="scientific">Dimorphilus gyrociliatus</name>
    <dbReference type="NCBI Taxonomy" id="2664684"/>
    <lineage>
        <taxon>Eukaryota</taxon>
        <taxon>Metazoa</taxon>
        <taxon>Spiralia</taxon>
        <taxon>Lophotrochozoa</taxon>
        <taxon>Annelida</taxon>
        <taxon>Polychaeta</taxon>
        <taxon>Polychaeta incertae sedis</taxon>
        <taxon>Dinophilidae</taxon>
        <taxon>Dimorphilus</taxon>
    </lineage>
</organism>
<accession>A0A7I8VDP5</accession>
<evidence type="ECO:0000313" key="2">
    <source>
        <dbReference type="EMBL" id="CAD5113801.1"/>
    </source>
</evidence>
<dbReference type="Proteomes" id="UP000549394">
    <property type="component" value="Unassembled WGS sequence"/>
</dbReference>
<evidence type="ECO:0000313" key="3">
    <source>
        <dbReference type="Proteomes" id="UP000549394"/>
    </source>
</evidence>
<dbReference type="AlphaFoldDB" id="A0A7I8VDP5"/>
<gene>
    <name evidence="2" type="ORF">DGYR_LOCUS2735</name>
</gene>
<sequence length="146" mass="17156">MAGINEGLTEEFEEKLMMEQKESNDYKESSFSDQEKEDAKKNEGDIVEDEEMEALQKIMLALRREHELFKSFTTFLLAKLVKIDAIKSEESLDVEMIDQLETEIAHLVIEVADRIVDDELLQEEEFKLFREKIFTKIQEYPQNETA</sequence>